<sequence length="191" mass="21269">MEYLTIPGNLNEYFVLFHGTGGNEYNRLEQAGDIDPYASIISFLGDEGTGKQRRYFKPLENGSLNREDFDAKVTAFLELWDSIKPKNATSTFLGHSNGANFILGILEQRPDIANQVILLHPSNLNYQFSQGSTTRIFLTIGATDTLSIPADGLRLAKKLKEVFPNTESLLLDTGHEITVAEIEKVKEFLGK</sequence>
<gene>
    <name evidence="1" type="ORF">EJN90_02495</name>
</gene>
<dbReference type="EMBL" id="CP034465">
    <property type="protein sequence ID" value="AZP03629.1"/>
    <property type="molecule type" value="Genomic_DNA"/>
</dbReference>
<dbReference type="AlphaFoldDB" id="A0A3Q9BJC5"/>
<evidence type="ECO:0000313" key="1">
    <source>
        <dbReference type="EMBL" id="AZP03629.1"/>
    </source>
</evidence>
<dbReference type="RefSeq" id="WP_126108720.1">
    <property type="nucleotide sequence ID" value="NZ_CP034465.1"/>
</dbReference>
<dbReference type="InterPro" id="IPR029058">
    <property type="entry name" value="AB_hydrolase_fold"/>
</dbReference>
<dbReference type="KEGG" id="jeh:EJN90_02495"/>
<dbReference type="Gene3D" id="3.40.50.1820">
    <property type="entry name" value="alpha/beta hydrolase"/>
    <property type="match status" value="1"/>
</dbReference>
<keyword evidence="2" id="KW-1185">Reference proteome</keyword>
<protein>
    <submittedName>
        <fullName evidence="1">Phospholipase</fullName>
    </submittedName>
</protein>
<dbReference type="SUPFAM" id="SSF53474">
    <property type="entry name" value="alpha/beta-Hydrolases"/>
    <property type="match status" value="1"/>
</dbReference>
<organism evidence="1 2">
    <name type="scientific">Jeotgalibaca ciconiae</name>
    <dbReference type="NCBI Taxonomy" id="2496265"/>
    <lineage>
        <taxon>Bacteria</taxon>
        <taxon>Bacillati</taxon>
        <taxon>Bacillota</taxon>
        <taxon>Bacilli</taxon>
        <taxon>Lactobacillales</taxon>
        <taxon>Carnobacteriaceae</taxon>
        <taxon>Jeotgalibaca</taxon>
    </lineage>
</organism>
<accession>A0A3Q9BJC5</accession>
<reference evidence="2" key="1">
    <citation type="submission" date="2018-12" db="EMBL/GenBank/DDBJ databases">
        <title>Complete genome sequencing of Jeotgalibaca sp. H21T32.</title>
        <authorList>
            <person name="Bae J.-W."/>
            <person name="Lee S.-Y."/>
        </authorList>
    </citation>
    <scope>NUCLEOTIDE SEQUENCE [LARGE SCALE GENOMIC DNA]</scope>
    <source>
        <strain evidence="2">H21T32</strain>
    </source>
</reference>
<evidence type="ECO:0000313" key="2">
    <source>
        <dbReference type="Proteomes" id="UP000273326"/>
    </source>
</evidence>
<dbReference type="OrthoDB" id="2222027at2"/>
<name>A0A3Q9BJC5_9LACT</name>
<proteinExistence type="predicted"/>
<dbReference type="Proteomes" id="UP000273326">
    <property type="component" value="Chromosome"/>
</dbReference>